<comment type="caution">
    <text evidence="2">The sequence shown here is derived from an EMBL/GenBank/DDBJ whole genome shotgun (WGS) entry which is preliminary data.</text>
</comment>
<dbReference type="EMBL" id="BMAW01051724">
    <property type="protein sequence ID" value="GFS81956.1"/>
    <property type="molecule type" value="Genomic_DNA"/>
</dbReference>
<name>A0A8X6MX15_NEPPI</name>
<dbReference type="Proteomes" id="UP000887013">
    <property type="component" value="Unassembled WGS sequence"/>
</dbReference>
<evidence type="ECO:0000313" key="2">
    <source>
        <dbReference type="EMBL" id="GFS81956.1"/>
    </source>
</evidence>
<protein>
    <submittedName>
        <fullName evidence="2">Multiple epidermal growth factor-like domains protein 8</fullName>
    </submittedName>
</protein>
<evidence type="ECO:0000313" key="3">
    <source>
        <dbReference type="Proteomes" id="UP000887013"/>
    </source>
</evidence>
<gene>
    <name evidence="2" type="primary">MEGF8_0</name>
    <name evidence="2" type="ORF">NPIL_111491</name>
</gene>
<organism evidence="2 3">
    <name type="scientific">Nephila pilipes</name>
    <name type="common">Giant wood spider</name>
    <name type="synonym">Nephila maculata</name>
    <dbReference type="NCBI Taxonomy" id="299642"/>
    <lineage>
        <taxon>Eukaryota</taxon>
        <taxon>Metazoa</taxon>
        <taxon>Ecdysozoa</taxon>
        <taxon>Arthropoda</taxon>
        <taxon>Chelicerata</taxon>
        <taxon>Arachnida</taxon>
        <taxon>Araneae</taxon>
        <taxon>Araneomorphae</taxon>
        <taxon>Entelegynae</taxon>
        <taxon>Araneoidea</taxon>
        <taxon>Nephilidae</taxon>
        <taxon>Nephila</taxon>
    </lineage>
</organism>
<dbReference type="OrthoDB" id="263283at2759"/>
<keyword evidence="3" id="KW-1185">Reference proteome</keyword>
<proteinExistence type="predicted"/>
<feature type="transmembrane region" description="Helical" evidence="1">
    <location>
        <begin position="208"/>
        <end position="230"/>
    </location>
</feature>
<accession>A0A8X6MX15</accession>
<keyword evidence="1" id="KW-1133">Transmembrane helix</keyword>
<sequence>MGSSVAIGKRFSCSNSCSLDTVIIYFPGECNRTPIPLLRGQTVFFAVQPRYMNVDIRIVVDITQGGIDFFLSAKEDAFIVDVERATGLHRIYVDEKYGIDLSHYEAAAPDFSASMRRKKRQSNDTDEMTPLHSLRPKIGDAQGLTTYIDVKKCEDFLLVRNLENRLIVTIPQEVHDLRTTRFYMILRGAEEETYGSLFFRQDQTRIDLFVFFSVFFSCFFLFLAVCVVAWKVKQAFDLRRARRLHAAEMKHMASRPFGHITVVIDEEPDDYLPCSSPSAHCRKGKLKQHLKGRDSPRQIEDKVSVRALALEPLADGFGAVATILVQFPGGAQSVVRMALASSLVSSRHHLGYGLRAAMRRRTSHANV</sequence>
<evidence type="ECO:0000256" key="1">
    <source>
        <dbReference type="SAM" id="Phobius"/>
    </source>
</evidence>
<keyword evidence="1" id="KW-0472">Membrane</keyword>
<reference evidence="2" key="1">
    <citation type="submission" date="2020-08" db="EMBL/GenBank/DDBJ databases">
        <title>Multicomponent nature underlies the extraordinary mechanical properties of spider dragline silk.</title>
        <authorList>
            <person name="Kono N."/>
            <person name="Nakamura H."/>
            <person name="Mori M."/>
            <person name="Yoshida Y."/>
            <person name="Ohtoshi R."/>
            <person name="Malay A.D."/>
            <person name="Moran D.A.P."/>
            <person name="Tomita M."/>
            <person name="Numata K."/>
            <person name="Arakawa K."/>
        </authorList>
    </citation>
    <scope>NUCLEOTIDE SEQUENCE</scope>
</reference>
<keyword evidence="1" id="KW-0812">Transmembrane</keyword>
<dbReference type="AlphaFoldDB" id="A0A8X6MX15"/>